<dbReference type="Proteomes" id="UP001500301">
    <property type="component" value="Unassembled WGS sequence"/>
</dbReference>
<dbReference type="EMBL" id="BAABBB010000019">
    <property type="protein sequence ID" value="GAA3544617.1"/>
    <property type="molecule type" value="Genomic_DNA"/>
</dbReference>
<accession>A0ABP6W352</accession>
<reference evidence="2" key="1">
    <citation type="journal article" date="2019" name="Int. J. Syst. Evol. Microbiol.">
        <title>The Global Catalogue of Microorganisms (GCM) 10K type strain sequencing project: providing services to taxonomists for standard genome sequencing and annotation.</title>
        <authorList>
            <consortium name="The Broad Institute Genomics Platform"/>
            <consortium name="The Broad Institute Genome Sequencing Center for Infectious Disease"/>
            <person name="Wu L."/>
            <person name="Ma J."/>
        </authorList>
    </citation>
    <scope>NUCLEOTIDE SEQUENCE [LARGE SCALE GENOMIC DNA]</scope>
    <source>
        <strain evidence="2">JCM 17460</strain>
    </source>
</reference>
<comment type="caution">
    <text evidence="1">The sequence shown here is derived from an EMBL/GenBank/DDBJ whole genome shotgun (WGS) entry which is preliminary data.</text>
</comment>
<organism evidence="1 2">
    <name type="scientific">Nocardioides daeguensis</name>
    <dbReference type="NCBI Taxonomy" id="908359"/>
    <lineage>
        <taxon>Bacteria</taxon>
        <taxon>Bacillati</taxon>
        <taxon>Actinomycetota</taxon>
        <taxon>Actinomycetes</taxon>
        <taxon>Propionibacteriales</taxon>
        <taxon>Nocardioidaceae</taxon>
        <taxon>Nocardioides</taxon>
    </lineage>
</organism>
<gene>
    <name evidence="1" type="ORF">GCM10022263_34570</name>
</gene>
<protein>
    <submittedName>
        <fullName evidence="1">YdeI/OmpD-associated family protein</fullName>
    </submittedName>
</protein>
<dbReference type="RefSeq" id="WP_218234392.1">
    <property type="nucleotide sequence ID" value="NZ_BAABBB010000019.1"/>
</dbReference>
<proteinExistence type="predicted"/>
<evidence type="ECO:0000313" key="1">
    <source>
        <dbReference type="EMBL" id="GAA3544617.1"/>
    </source>
</evidence>
<keyword evidence="2" id="KW-1185">Reference proteome</keyword>
<name>A0ABP6W352_9ACTN</name>
<dbReference type="Pfam" id="PF13376">
    <property type="entry name" value="OmdA"/>
    <property type="match status" value="1"/>
</dbReference>
<evidence type="ECO:0000313" key="2">
    <source>
        <dbReference type="Proteomes" id="UP001500301"/>
    </source>
</evidence>
<sequence length="222" mass="24984">MPKDTTPGRQGGSAERPARFFADTGEFDAWLAAHHATETELWMGLYKKHVSERGLTWDQAVPVALCWGWIDSVVQRIDEDTTRQRWTPRKRTSNWSRVNLELVEQLRTEGRMQPAGLAIWEQRKLEPAPYTHEADGELVLPAAYAAQLAASPEATAFLEAATKTYRRICVNWVVSAKQEATRDRRMAQLVEDSAAGRLIPSQRYGEIPKWIERAAAAAAAAR</sequence>